<evidence type="ECO:0000313" key="3">
    <source>
        <dbReference type="Proteomes" id="UP000430985"/>
    </source>
</evidence>
<proteinExistence type="predicted"/>
<dbReference type="PANTHER" id="PTHR41259">
    <property type="entry name" value="DOUBLE-STRAND BREAK REPAIR RAD50 ATPASE, PUTATIVE-RELATED"/>
    <property type="match status" value="1"/>
</dbReference>
<dbReference type="Gene3D" id="3.40.50.300">
    <property type="entry name" value="P-loop containing nucleotide triphosphate hydrolases"/>
    <property type="match status" value="2"/>
</dbReference>
<dbReference type="InterPro" id="IPR038734">
    <property type="entry name" value="YhaN_AAA"/>
</dbReference>
<dbReference type="Proteomes" id="UP000430985">
    <property type="component" value="Unassembled WGS sequence"/>
</dbReference>
<reference evidence="2 3" key="1">
    <citation type="submission" date="2019-11" db="EMBL/GenBank/DDBJ databases">
        <title>Draft genome sequence of 12 host-associated Lactobacillus reuteri rodent strains.</title>
        <authorList>
            <person name="Zhang S."/>
            <person name="Ozcam M."/>
            <person name="Van Pijkeren J.P."/>
        </authorList>
    </citation>
    <scope>NUCLEOTIDE SEQUENCE [LARGE SCALE GENOMIC DNA]</scope>
    <source>
        <strain evidence="2 3">Rat19</strain>
    </source>
</reference>
<feature type="domain" description="YhaN AAA" evidence="1">
    <location>
        <begin position="1"/>
        <end position="202"/>
    </location>
</feature>
<sequence length="832" mass="95225">MKIKKVHIDGFGKWHDQDFDFTANPQIIYGPNEAGKTTLMAFLVSILFGFADGRGKNRFAQYIPKTTSSYGGSLLVEINGHDYLIKRQRGRNGGKVSVTDSQGRQGGEQELKHLLGPMDRSLYQALFSFGQRDLTAVDELNREEWQQHLQQLGAVGSAQWDQLISQYQKHADQLYKPRGRKWPLNQDLHQYADLTDKIDQARGKFHRYQDLQANLRTNEEKLRQAQADLTNHQPLLQKLEHLHQLWPVYHEWQSSHQTQSLADYLTDQQVTTAQELQVREKELHRQQQAYQERLTTIDHQAPQATKHSPQSIQEIQRLKEQAVELQAEEALQHRQQTQANQWQQELTRIKTRYYHPLPAPLTPQEKAELARLLNVQPLSRANTSQANSDPSRAAMIGIIGGFVLFIVGLLANATFITVIGAIAAFATVMYLYYQRQGSHSAPAPATTDSQAIMAFGRKHGLQDFPPDQWLLMQGDLQRNAELAAQLQSVKQDRQRYDHQLAIFNQQLPPILQDLTLTAVRTKLNDLLEQGQQARQDIQANTREKATIANNLAQLNQDYSKIHQQKMAIYQQARVHDDNQFTQYLANRSAAQSQALASDAYGQQLTAEDRQALAAYANKDELITALSKARHQLDQLTLTISHAHEEIQKDKVEIDSLVEDGTLSNLEQERANLAAKIWHEVQEWLRYQLAIQWINKALVGASVDRYPAIIRQAEQYFALLTAHRYSQIRLTADGVKVVRRDQEIFLVEELSQGTAEQLYIALRLGFVTVMSDQANFPVIIDDGFVNFDNVRRQRMLALLEKIAEKNQVIYFTADDRIKDLDVKILDLQALKRE</sequence>
<dbReference type="Pfam" id="PF13514">
    <property type="entry name" value="AAA_27"/>
    <property type="match status" value="1"/>
</dbReference>
<dbReference type="EMBL" id="WJNE01000011">
    <property type="protein sequence ID" value="MRG69119.1"/>
    <property type="molecule type" value="Genomic_DNA"/>
</dbReference>
<organism evidence="2 3">
    <name type="scientific">Limosilactobacillus reuteri</name>
    <name type="common">Lactobacillus reuteri</name>
    <dbReference type="NCBI Taxonomy" id="1598"/>
    <lineage>
        <taxon>Bacteria</taxon>
        <taxon>Bacillati</taxon>
        <taxon>Bacillota</taxon>
        <taxon>Bacilli</taxon>
        <taxon>Lactobacillales</taxon>
        <taxon>Lactobacillaceae</taxon>
        <taxon>Limosilactobacillus</taxon>
    </lineage>
</organism>
<comment type="caution">
    <text evidence="2">The sequence shown here is derived from an EMBL/GenBank/DDBJ whole genome shotgun (WGS) entry which is preliminary data.</text>
</comment>
<dbReference type="RefSeq" id="WP_113897485.1">
    <property type="nucleotide sequence ID" value="NZ_CP029613.1"/>
</dbReference>
<accession>A0A347TAM7</accession>
<name>A0A347TAM7_LIMRT</name>
<gene>
    <name evidence="2" type="ORF">GIX83_04590</name>
</gene>
<evidence type="ECO:0000259" key="1">
    <source>
        <dbReference type="Pfam" id="PF13514"/>
    </source>
</evidence>
<evidence type="ECO:0000313" key="2">
    <source>
        <dbReference type="EMBL" id="MRG69119.1"/>
    </source>
</evidence>
<protein>
    <submittedName>
        <fullName evidence="2">AAA family ATPase</fullName>
    </submittedName>
</protein>
<dbReference type="SUPFAM" id="SSF52540">
    <property type="entry name" value="P-loop containing nucleoside triphosphate hydrolases"/>
    <property type="match status" value="1"/>
</dbReference>
<dbReference type="PANTHER" id="PTHR41259:SF1">
    <property type="entry name" value="DOUBLE-STRAND BREAK REPAIR RAD50 ATPASE, PUTATIVE-RELATED"/>
    <property type="match status" value="1"/>
</dbReference>
<dbReference type="AlphaFoldDB" id="A0A347TAM7"/>
<dbReference type="InterPro" id="IPR027417">
    <property type="entry name" value="P-loop_NTPase"/>
</dbReference>